<gene>
    <name evidence="2" type="ORF">DERYTH_LOCUS27845</name>
</gene>
<feature type="transmembrane region" description="Helical" evidence="1">
    <location>
        <begin position="15"/>
        <end position="34"/>
    </location>
</feature>
<feature type="non-terminal residue" evidence="2">
    <location>
        <position position="1"/>
    </location>
</feature>
<organism evidence="2 3">
    <name type="scientific">Dentiscutata erythropus</name>
    <dbReference type="NCBI Taxonomy" id="1348616"/>
    <lineage>
        <taxon>Eukaryota</taxon>
        <taxon>Fungi</taxon>
        <taxon>Fungi incertae sedis</taxon>
        <taxon>Mucoromycota</taxon>
        <taxon>Glomeromycotina</taxon>
        <taxon>Glomeromycetes</taxon>
        <taxon>Diversisporales</taxon>
        <taxon>Gigasporaceae</taxon>
        <taxon>Dentiscutata</taxon>
    </lineage>
</organism>
<dbReference type="Proteomes" id="UP000789405">
    <property type="component" value="Unassembled WGS sequence"/>
</dbReference>
<dbReference type="AlphaFoldDB" id="A0A9N9KGG8"/>
<keyword evidence="3" id="KW-1185">Reference proteome</keyword>
<keyword evidence="1" id="KW-1133">Transmembrane helix</keyword>
<reference evidence="2" key="1">
    <citation type="submission" date="2021-06" db="EMBL/GenBank/DDBJ databases">
        <authorList>
            <person name="Kallberg Y."/>
            <person name="Tangrot J."/>
            <person name="Rosling A."/>
        </authorList>
    </citation>
    <scope>NUCLEOTIDE SEQUENCE</scope>
    <source>
        <strain evidence="2">MA453B</strain>
    </source>
</reference>
<protein>
    <submittedName>
        <fullName evidence="2">17942_t:CDS:1</fullName>
    </submittedName>
</protein>
<evidence type="ECO:0000313" key="2">
    <source>
        <dbReference type="EMBL" id="CAG8825133.1"/>
    </source>
</evidence>
<keyword evidence="1" id="KW-0472">Membrane</keyword>
<evidence type="ECO:0000256" key="1">
    <source>
        <dbReference type="SAM" id="Phobius"/>
    </source>
</evidence>
<comment type="caution">
    <text evidence="2">The sequence shown here is derived from an EMBL/GenBank/DDBJ whole genome shotgun (WGS) entry which is preliminary data.</text>
</comment>
<proteinExistence type="predicted"/>
<sequence length="48" mass="5414">IEDSEKVNERSGERLIKGIISNIIIIKALCLFMLKRSDFLTGLLVPAR</sequence>
<evidence type="ECO:0000313" key="3">
    <source>
        <dbReference type="Proteomes" id="UP000789405"/>
    </source>
</evidence>
<accession>A0A9N9KGG8</accession>
<dbReference type="EMBL" id="CAJVPY010065966">
    <property type="protein sequence ID" value="CAG8825133.1"/>
    <property type="molecule type" value="Genomic_DNA"/>
</dbReference>
<name>A0A9N9KGG8_9GLOM</name>
<feature type="non-terminal residue" evidence="2">
    <location>
        <position position="48"/>
    </location>
</feature>
<keyword evidence="1" id="KW-0812">Transmembrane</keyword>